<feature type="transmembrane region" description="Helical" evidence="6">
    <location>
        <begin position="39"/>
        <end position="58"/>
    </location>
</feature>
<feature type="transmembrane region" description="Helical" evidence="6">
    <location>
        <begin position="282"/>
        <end position="299"/>
    </location>
</feature>
<evidence type="ECO:0000256" key="1">
    <source>
        <dbReference type="ARBA" id="ARBA00004141"/>
    </source>
</evidence>
<comment type="similarity">
    <text evidence="2">Belongs to the EamA transporter family.</text>
</comment>
<name>A0A1M5QW43_9BRAD</name>
<dbReference type="EMBL" id="LT670817">
    <property type="protein sequence ID" value="SHH18345.1"/>
    <property type="molecule type" value="Genomic_DNA"/>
</dbReference>
<gene>
    <name evidence="8" type="ORF">SAMN05443248_3981</name>
</gene>
<evidence type="ECO:0000313" key="9">
    <source>
        <dbReference type="Proteomes" id="UP000189796"/>
    </source>
</evidence>
<comment type="subcellular location">
    <subcellularLocation>
        <location evidence="1">Membrane</location>
        <topology evidence="1">Multi-pass membrane protein</topology>
    </subcellularLocation>
</comment>
<feature type="domain" description="EamA" evidence="7">
    <location>
        <begin position="9"/>
        <end position="142"/>
    </location>
</feature>
<feature type="transmembrane region" description="Helical" evidence="6">
    <location>
        <begin position="223"/>
        <end position="247"/>
    </location>
</feature>
<protein>
    <submittedName>
        <fullName evidence="8">EamA-like transporter family protein</fullName>
    </submittedName>
</protein>
<feature type="transmembrane region" description="Helical" evidence="6">
    <location>
        <begin position="95"/>
        <end position="113"/>
    </location>
</feature>
<evidence type="ECO:0000256" key="3">
    <source>
        <dbReference type="ARBA" id="ARBA00022692"/>
    </source>
</evidence>
<accession>A0A1M5QW43</accession>
<dbReference type="InterPro" id="IPR000620">
    <property type="entry name" value="EamA_dom"/>
</dbReference>
<evidence type="ECO:0000313" key="8">
    <source>
        <dbReference type="EMBL" id="SHH18345.1"/>
    </source>
</evidence>
<evidence type="ECO:0000256" key="4">
    <source>
        <dbReference type="ARBA" id="ARBA00022989"/>
    </source>
</evidence>
<evidence type="ECO:0000256" key="2">
    <source>
        <dbReference type="ARBA" id="ARBA00007362"/>
    </source>
</evidence>
<reference evidence="8 9" key="1">
    <citation type="submission" date="2016-11" db="EMBL/GenBank/DDBJ databases">
        <authorList>
            <person name="Jaros S."/>
            <person name="Januszkiewicz K."/>
            <person name="Wedrychowicz H."/>
        </authorList>
    </citation>
    <scope>NUCLEOTIDE SEQUENCE [LARGE SCALE GENOMIC DNA]</scope>
    <source>
        <strain evidence="8 9">GAS138</strain>
    </source>
</reference>
<organism evidence="8 9">
    <name type="scientific">Bradyrhizobium erythrophlei</name>
    <dbReference type="NCBI Taxonomy" id="1437360"/>
    <lineage>
        <taxon>Bacteria</taxon>
        <taxon>Pseudomonadati</taxon>
        <taxon>Pseudomonadota</taxon>
        <taxon>Alphaproteobacteria</taxon>
        <taxon>Hyphomicrobiales</taxon>
        <taxon>Nitrobacteraceae</taxon>
        <taxon>Bradyrhizobium</taxon>
    </lineage>
</organism>
<keyword evidence="3 6" id="KW-0812">Transmembrane</keyword>
<sequence length="316" mass="33336">MKAGSGSQGTLALIATAALWGSNHVVARAARDAVPLPALVFWRWLPAAVILTIFALPALRQAWPTIRSRLGGLVVGGAVGVGVFSYLLLGGAYQSLAIEVGFINATTPVWVLVLGRWMGGGHLTAGMKGGIALAFAGTLLIISKGQPQALTEFRFSLGNLWSLLAAISFAWFTIRVRDWTRVIAPLPLMVVTGWSGLIVVMLPAYVVCLATGGPWLVWNEADLGFALAATAYVGLAPTMLGNLFYLYGVATLGPARAAAFLYLSPLFSAAFSVLWLGEQLAWYHLGGIAAIFAGLFLLGRFTRKPAGARSDPALVP</sequence>
<proteinExistence type="inferred from homology"/>
<feature type="domain" description="EamA" evidence="7">
    <location>
        <begin position="157"/>
        <end position="298"/>
    </location>
</feature>
<evidence type="ECO:0000256" key="5">
    <source>
        <dbReference type="ARBA" id="ARBA00023136"/>
    </source>
</evidence>
<keyword evidence="4 6" id="KW-1133">Transmembrane helix</keyword>
<feature type="transmembrane region" description="Helical" evidence="6">
    <location>
        <begin position="125"/>
        <end position="143"/>
    </location>
</feature>
<feature type="transmembrane region" description="Helical" evidence="6">
    <location>
        <begin position="186"/>
        <end position="217"/>
    </location>
</feature>
<dbReference type="SUPFAM" id="SSF103481">
    <property type="entry name" value="Multidrug resistance efflux transporter EmrE"/>
    <property type="match status" value="2"/>
</dbReference>
<dbReference type="RefSeq" id="WP_079602868.1">
    <property type="nucleotide sequence ID" value="NZ_LT670817.1"/>
</dbReference>
<dbReference type="PANTHER" id="PTHR32322">
    <property type="entry name" value="INNER MEMBRANE TRANSPORTER"/>
    <property type="match status" value="1"/>
</dbReference>
<dbReference type="Pfam" id="PF00892">
    <property type="entry name" value="EamA"/>
    <property type="match status" value="2"/>
</dbReference>
<feature type="transmembrane region" description="Helical" evidence="6">
    <location>
        <begin position="155"/>
        <end position="174"/>
    </location>
</feature>
<dbReference type="GO" id="GO:0016020">
    <property type="term" value="C:membrane"/>
    <property type="evidence" value="ECO:0007669"/>
    <property type="project" value="UniProtKB-SubCell"/>
</dbReference>
<evidence type="ECO:0000256" key="6">
    <source>
        <dbReference type="SAM" id="Phobius"/>
    </source>
</evidence>
<dbReference type="AlphaFoldDB" id="A0A1M5QW43"/>
<evidence type="ECO:0000259" key="7">
    <source>
        <dbReference type="Pfam" id="PF00892"/>
    </source>
</evidence>
<keyword evidence="5 6" id="KW-0472">Membrane</keyword>
<dbReference type="OrthoDB" id="9806889at2"/>
<dbReference type="PANTHER" id="PTHR32322:SF2">
    <property type="entry name" value="EAMA DOMAIN-CONTAINING PROTEIN"/>
    <property type="match status" value="1"/>
</dbReference>
<feature type="transmembrane region" description="Helical" evidence="6">
    <location>
        <begin position="70"/>
        <end position="89"/>
    </location>
</feature>
<dbReference type="InterPro" id="IPR037185">
    <property type="entry name" value="EmrE-like"/>
</dbReference>
<feature type="transmembrane region" description="Helical" evidence="6">
    <location>
        <begin position="259"/>
        <end position="276"/>
    </location>
</feature>
<dbReference type="Proteomes" id="UP000189796">
    <property type="component" value="Chromosome I"/>
</dbReference>
<dbReference type="InterPro" id="IPR050638">
    <property type="entry name" value="AA-Vitamin_Transporters"/>
</dbReference>